<name>A0A1T4Z1W3_9BACT</name>
<evidence type="ECO:0000313" key="2">
    <source>
        <dbReference type="Proteomes" id="UP000190774"/>
    </source>
</evidence>
<evidence type="ECO:0000313" key="1">
    <source>
        <dbReference type="EMBL" id="SKB07936.1"/>
    </source>
</evidence>
<sequence>MREVLLTSHSPFVVSDCPKENVLVFEKNEAGLVQWHNPDFQTFGASATLITHEIFGRRETIGDYANEELKKIEAKLEAPGQDARSLARELDRTLGDSIEKTLAITRILKNSSKP</sequence>
<reference evidence="2" key="1">
    <citation type="submission" date="2017-02" db="EMBL/GenBank/DDBJ databases">
        <authorList>
            <person name="Varghese N."/>
            <person name="Submissions S."/>
        </authorList>
    </citation>
    <scope>NUCLEOTIDE SEQUENCE [LARGE SCALE GENOMIC DNA]</scope>
    <source>
        <strain evidence="2">ATCC 700200</strain>
    </source>
</reference>
<proteinExistence type="predicted"/>
<dbReference type="Proteomes" id="UP000190774">
    <property type="component" value="Unassembled WGS sequence"/>
</dbReference>
<dbReference type="AlphaFoldDB" id="A0A1T4Z1W3"/>
<keyword evidence="2" id="KW-1185">Reference proteome</keyword>
<dbReference type="STRING" id="48467.SAMN02745166_04821"/>
<dbReference type="EMBL" id="FUYE01000025">
    <property type="protein sequence ID" value="SKB07936.1"/>
    <property type="molecule type" value="Genomic_DNA"/>
</dbReference>
<organism evidence="1 2">
    <name type="scientific">Prosthecobacter debontii</name>
    <dbReference type="NCBI Taxonomy" id="48467"/>
    <lineage>
        <taxon>Bacteria</taxon>
        <taxon>Pseudomonadati</taxon>
        <taxon>Verrucomicrobiota</taxon>
        <taxon>Verrucomicrobiia</taxon>
        <taxon>Verrucomicrobiales</taxon>
        <taxon>Verrucomicrobiaceae</taxon>
        <taxon>Prosthecobacter</taxon>
    </lineage>
</organism>
<protein>
    <submittedName>
        <fullName evidence="1">Uncharacterized protein</fullName>
    </submittedName>
</protein>
<gene>
    <name evidence="1" type="ORF">SAMN02745166_04821</name>
</gene>
<accession>A0A1T4Z1W3</accession>